<evidence type="ECO:0000259" key="2">
    <source>
        <dbReference type="SMART" id="SM00646"/>
    </source>
</evidence>
<dbReference type="GO" id="GO:0008745">
    <property type="term" value="F:N-acetylmuramoyl-L-alanine amidase activity"/>
    <property type="evidence" value="ECO:0007669"/>
    <property type="project" value="UniProtKB-EC"/>
</dbReference>
<evidence type="ECO:0000256" key="1">
    <source>
        <dbReference type="ARBA" id="ARBA00022801"/>
    </source>
</evidence>
<dbReference type="InterPro" id="IPR002508">
    <property type="entry name" value="MurNAc-LAA_cat"/>
</dbReference>
<dbReference type="Proteomes" id="UP000485562">
    <property type="component" value="Unassembled WGS sequence"/>
</dbReference>
<sequence length="374" mass="42190">MKIVKTIIILFFFAGLVFSSEFTNQIKNYPAYWIGNQKYISLQTIIKALNIQSWGRIEDRIFLEYQGRVLKGSIGSSEFYVDDKMENLGSSIKQVEKEIFIPVEPFDRIISSITPAAVSTSSAQSSKQPSAVDQSSKQVIRESNLDRDFVIIIDPGHGGKDNGAVGNYGLKEKDVNLDISLRLKNYLVSQLKKVSNIKVKMTRENDIFISLDERVEIAKKEKADIFFCVHTNSSKLNRWNADGFETYYPSRKSEISFVPKPDIDESVEIETTGETVFQIVSDLNTTSVIEESRILAETVQEKLAERLICPDRGAKAANFYVLKYSPMISVLVEVGFICNPNIEANLRDPEVRQAISETLGKAIIQYLKSRQIIG</sequence>
<feature type="domain" description="MurNAc-LAA" evidence="2">
    <location>
        <begin position="215"/>
        <end position="364"/>
    </location>
</feature>
<dbReference type="Pfam" id="PF01520">
    <property type="entry name" value="Amidase_3"/>
    <property type="match status" value="1"/>
</dbReference>
<dbReference type="Gene3D" id="3.40.630.40">
    <property type="entry name" value="Zn-dependent exopeptidases"/>
    <property type="match status" value="1"/>
</dbReference>
<accession>A0A1V6C4U0</accession>
<gene>
    <name evidence="3" type="primary">lytC</name>
    <name evidence="3" type="ORF">BWX89_01595</name>
</gene>
<dbReference type="EC" id="3.5.1.28" evidence="3"/>
<dbReference type="GO" id="GO:0009253">
    <property type="term" value="P:peptidoglycan catabolic process"/>
    <property type="evidence" value="ECO:0007669"/>
    <property type="project" value="InterPro"/>
</dbReference>
<dbReference type="GO" id="GO:0030288">
    <property type="term" value="C:outer membrane-bounded periplasmic space"/>
    <property type="evidence" value="ECO:0007669"/>
    <property type="project" value="TreeGrafter"/>
</dbReference>
<name>A0A1V6C4U0_UNCT6</name>
<dbReference type="EMBL" id="MWDQ01000149">
    <property type="protein sequence ID" value="OQB71844.1"/>
    <property type="molecule type" value="Genomic_DNA"/>
</dbReference>
<reference evidence="3" key="1">
    <citation type="submission" date="2017-02" db="EMBL/GenBank/DDBJ databases">
        <title>Delving into the versatile metabolic prowess of the omnipresent phylum Bacteroidetes.</title>
        <authorList>
            <person name="Nobu M.K."/>
            <person name="Mei R."/>
            <person name="Narihiro T."/>
            <person name="Kuroda K."/>
            <person name="Liu W.-T."/>
        </authorList>
    </citation>
    <scope>NUCLEOTIDE SEQUENCE</scope>
    <source>
        <strain evidence="3">ADurb.Bin131</strain>
    </source>
</reference>
<protein>
    <submittedName>
        <fullName evidence="3">N-acetylmuramoyl-L-alanine amidase LytC</fullName>
        <ecNumber evidence="3">3.5.1.28</ecNumber>
    </submittedName>
</protein>
<dbReference type="CDD" id="cd02696">
    <property type="entry name" value="MurNAc-LAA"/>
    <property type="match status" value="1"/>
</dbReference>
<dbReference type="SMART" id="SM00646">
    <property type="entry name" value="Ami_3"/>
    <property type="match status" value="1"/>
</dbReference>
<proteinExistence type="predicted"/>
<dbReference type="InterPro" id="IPR050695">
    <property type="entry name" value="N-acetylmuramoyl_amidase_3"/>
</dbReference>
<dbReference type="PANTHER" id="PTHR30404:SF0">
    <property type="entry name" value="N-ACETYLMURAMOYL-L-ALANINE AMIDASE AMIC"/>
    <property type="match status" value="1"/>
</dbReference>
<comment type="caution">
    <text evidence="3">The sequence shown here is derived from an EMBL/GenBank/DDBJ whole genome shotgun (WGS) entry which is preliminary data.</text>
</comment>
<keyword evidence="1 3" id="KW-0378">Hydrolase</keyword>
<organism evidence="3">
    <name type="scientific">candidate division TA06 bacterium ADurb.Bin131</name>
    <dbReference type="NCBI Taxonomy" id="1852827"/>
    <lineage>
        <taxon>Bacteria</taxon>
        <taxon>Bacteria division TA06</taxon>
    </lineage>
</organism>
<dbReference type="SUPFAM" id="SSF53187">
    <property type="entry name" value="Zn-dependent exopeptidases"/>
    <property type="match status" value="1"/>
</dbReference>
<evidence type="ECO:0000313" key="3">
    <source>
        <dbReference type="EMBL" id="OQB71844.1"/>
    </source>
</evidence>
<dbReference type="PANTHER" id="PTHR30404">
    <property type="entry name" value="N-ACETYLMURAMOYL-L-ALANINE AMIDASE"/>
    <property type="match status" value="1"/>
</dbReference>
<dbReference type="AlphaFoldDB" id="A0A1V6C4U0"/>